<dbReference type="OrthoDB" id="9114812at2"/>
<organism evidence="1 2">
    <name type="scientific">Paraburkholderia lacunae</name>
    <dbReference type="NCBI Taxonomy" id="2211104"/>
    <lineage>
        <taxon>Bacteria</taxon>
        <taxon>Pseudomonadati</taxon>
        <taxon>Pseudomonadota</taxon>
        <taxon>Betaproteobacteria</taxon>
        <taxon>Burkholderiales</taxon>
        <taxon>Burkholderiaceae</taxon>
        <taxon>Paraburkholderia</taxon>
    </lineage>
</organism>
<proteinExistence type="predicted"/>
<name>A0A370MXR8_9BURK</name>
<keyword evidence="2" id="KW-1185">Reference proteome</keyword>
<accession>A0A370MXR8</accession>
<dbReference type="Proteomes" id="UP000254875">
    <property type="component" value="Unassembled WGS sequence"/>
</dbReference>
<evidence type="ECO:0000313" key="2">
    <source>
        <dbReference type="Proteomes" id="UP000254875"/>
    </source>
</evidence>
<reference evidence="2" key="1">
    <citation type="submission" date="2018-05" db="EMBL/GenBank/DDBJ databases">
        <authorList>
            <person name="Feng T."/>
        </authorList>
    </citation>
    <scope>NUCLEOTIDE SEQUENCE [LARGE SCALE GENOMIC DNA]</scope>
    <source>
        <strain evidence="2">S27</strain>
    </source>
</reference>
<sequence length="81" mass="8973">MANDRKNDRYALAYKALTLDATPDLFARTVLRSGADYSLPSGGRDVGETHESGSRGQFAIDAEAIAFAHQWAIDWIDENRD</sequence>
<comment type="caution">
    <text evidence="1">The sequence shown here is derived from an EMBL/GenBank/DDBJ whole genome shotgun (WGS) entry which is preliminary data.</text>
</comment>
<dbReference type="AlphaFoldDB" id="A0A370MXR8"/>
<evidence type="ECO:0000313" key="1">
    <source>
        <dbReference type="EMBL" id="RDJ98178.1"/>
    </source>
</evidence>
<protein>
    <submittedName>
        <fullName evidence="1">Uncharacterized protein</fullName>
    </submittedName>
</protein>
<gene>
    <name evidence="1" type="ORF">DLM46_34560</name>
</gene>
<dbReference type="EMBL" id="QHKS01000038">
    <property type="protein sequence ID" value="RDJ98178.1"/>
    <property type="molecule type" value="Genomic_DNA"/>
</dbReference>